<evidence type="ECO:0000313" key="20">
    <source>
        <dbReference type="EMBL" id="UQK59595.1"/>
    </source>
</evidence>
<keyword evidence="10 19" id="KW-0812">Transmembrane</keyword>
<evidence type="ECO:0000256" key="9">
    <source>
        <dbReference type="ARBA" id="ARBA00022679"/>
    </source>
</evidence>
<dbReference type="EC" id="2.7.8.26" evidence="5 19"/>
<feature type="transmembrane region" description="Helical" evidence="19">
    <location>
        <begin position="195"/>
        <end position="212"/>
    </location>
</feature>
<evidence type="ECO:0000256" key="5">
    <source>
        <dbReference type="ARBA" id="ARBA00013200"/>
    </source>
</evidence>
<evidence type="ECO:0000256" key="8">
    <source>
        <dbReference type="ARBA" id="ARBA00022573"/>
    </source>
</evidence>
<evidence type="ECO:0000256" key="11">
    <source>
        <dbReference type="ARBA" id="ARBA00022842"/>
    </source>
</evidence>
<evidence type="ECO:0000256" key="16">
    <source>
        <dbReference type="ARBA" id="ARBA00032853"/>
    </source>
</evidence>
<dbReference type="InterPro" id="IPR003805">
    <property type="entry name" value="CobS"/>
</dbReference>
<evidence type="ECO:0000256" key="12">
    <source>
        <dbReference type="ARBA" id="ARBA00022989"/>
    </source>
</evidence>
<comment type="catalytic activity">
    <reaction evidence="18 19">
        <text>alpha-ribazole 5'-phosphate + adenosylcob(III)inamide-GDP = adenosylcob(III)alamin 5'-phosphate + GMP + H(+)</text>
        <dbReference type="Rhea" id="RHEA:23560"/>
        <dbReference type="ChEBI" id="CHEBI:15378"/>
        <dbReference type="ChEBI" id="CHEBI:57918"/>
        <dbReference type="ChEBI" id="CHEBI:58115"/>
        <dbReference type="ChEBI" id="CHEBI:60487"/>
        <dbReference type="ChEBI" id="CHEBI:60493"/>
        <dbReference type="EC" id="2.7.8.26"/>
    </reaction>
</comment>
<keyword evidence="21" id="KW-1185">Reference proteome</keyword>
<organism evidence="20 21">
    <name type="scientific">Fenollaria massiliensis</name>
    <dbReference type="NCBI Taxonomy" id="938288"/>
    <lineage>
        <taxon>Bacteria</taxon>
        <taxon>Bacillati</taxon>
        <taxon>Bacillota</taxon>
        <taxon>Clostridia</taxon>
        <taxon>Eubacteriales</taxon>
        <taxon>Fenollaria</taxon>
    </lineage>
</organism>
<gene>
    <name evidence="19 20" type="primary">cobS</name>
    <name evidence="20" type="ORF">M1R53_02815</name>
</gene>
<evidence type="ECO:0000256" key="19">
    <source>
        <dbReference type="HAMAP-Rule" id="MF_00719"/>
    </source>
</evidence>
<evidence type="ECO:0000256" key="6">
    <source>
        <dbReference type="ARBA" id="ARBA00015850"/>
    </source>
</evidence>
<evidence type="ECO:0000256" key="10">
    <source>
        <dbReference type="ARBA" id="ARBA00022692"/>
    </source>
</evidence>
<name>A0A9E7DKE5_9FIRM</name>
<dbReference type="GO" id="GO:0009236">
    <property type="term" value="P:cobalamin biosynthetic process"/>
    <property type="evidence" value="ECO:0007669"/>
    <property type="project" value="UniProtKB-UniRule"/>
</dbReference>
<dbReference type="RefSeq" id="WP_249243001.1">
    <property type="nucleotide sequence ID" value="NZ_CP096649.1"/>
</dbReference>
<evidence type="ECO:0000313" key="21">
    <source>
        <dbReference type="Proteomes" id="UP000831151"/>
    </source>
</evidence>
<comment type="function">
    <text evidence="14 19">Joins adenosylcobinamide-GDP and alpha-ribazole to generate adenosylcobalamin (Ado-cobalamin). Also synthesizes adenosylcobalamin 5'-phosphate from adenosylcobinamide-GDP and alpha-ribazole 5'-phosphate.</text>
</comment>
<evidence type="ECO:0000256" key="18">
    <source>
        <dbReference type="ARBA" id="ARBA00049504"/>
    </source>
</evidence>
<dbReference type="GO" id="GO:0005886">
    <property type="term" value="C:plasma membrane"/>
    <property type="evidence" value="ECO:0007669"/>
    <property type="project" value="UniProtKB-SubCell"/>
</dbReference>
<dbReference type="KEGG" id="fms:M1R53_02815"/>
<keyword evidence="11 19" id="KW-0460">Magnesium</keyword>
<evidence type="ECO:0000256" key="2">
    <source>
        <dbReference type="ARBA" id="ARBA00004651"/>
    </source>
</evidence>
<protein>
    <recommendedName>
        <fullName evidence="6 19">Adenosylcobinamide-GDP ribazoletransferase</fullName>
        <ecNumber evidence="5 19">2.7.8.26</ecNumber>
    </recommendedName>
    <alternativeName>
        <fullName evidence="16 19">Cobalamin synthase</fullName>
    </alternativeName>
    <alternativeName>
        <fullName evidence="15 19">Cobalamin-5'-phosphate synthase</fullName>
    </alternativeName>
</protein>
<feature type="transmembrane region" description="Helical" evidence="19">
    <location>
        <begin position="173"/>
        <end position="190"/>
    </location>
</feature>
<evidence type="ECO:0000256" key="1">
    <source>
        <dbReference type="ARBA" id="ARBA00001946"/>
    </source>
</evidence>
<comment type="cofactor">
    <cofactor evidence="1 19">
        <name>Mg(2+)</name>
        <dbReference type="ChEBI" id="CHEBI:18420"/>
    </cofactor>
</comment>
<comment type="catalytic activity">
    <reaction evidence="17 19">
        <text>alpha-ribazole + adenosylcob(III)inamide-GDP = adenosylcob(III)alamin + GMP + H(+)</text>
        <dbReference type="Rhea" id="RHEA:16049"/>
        <dbReference type="ChEBI" id="CHEBI:10329"/>
        <dbReference type="ChEBI" id="CHEBI:15378"/>
        <dbReference type="ChEBI" id="CHEBI:18408"/>
        <dbReference type="ChEBI" id="CHEBI:58115"/>
        <dbReference type="ChEBI" id="CHEBI:60487"/>
        <dbReference type="EC" id="2.7.8.26"/>
    </reaction>
</comment>
<dbReference type="GO" id="GO:0008818">
    <property type="term" value="F:cobalamin 5'-phosphate synthase activity"/>
    <property type="evidence" value="ECO:0007669"/>
    <property type="project" value="UniProtKB-UniRule"/>
</dbReference>
<evidence type="ECO:0000256" key="4">
    <source>
        <dbReference type="ARBA" id="ARBA00010561"/>
    </source>
</evidence>
<dbReference type="GO" id="GO:0051073">
    <property type="term" value="F:adenosylcobinamide-GDP ribazoletransferase activity"/>
    <property type="evidence" value="ECO:0007669"/>
    <property type="project" value="UniProtKB-UniRule"/>
</dbReference>
<evidence type="ECO:0000256" key="13">
    <source>
        <dbReference type="ARBA" id="ARBA00023136"/>
    </source>
</evidence>
<dbReference type="EMBL" id="CP096649">
    <property type="protein sequence ID" value="UQK59595.1"/>
    <property type="molecule type" value="Genomic_DNA"/>
</dbReference>
<dbReference type="PANTHER" id="PTHR34148">
    <property type="entry name" value="ADENOSYLCOBINAMIDE-GDP RIBAZOLETRANSFERASE"/>
    <property type="match status" value="1"/>
</dbReference>
<keyword evidence="12 19" id="KW-1133">Transmembrane helix</keyword>
<reference evidence="20" key="1">
    <citation type="submission" date="2022-04" db="EMBL/GenBank/DDBJ databases">
        <title>Complete genome sequences of Ezakiella coagulans and Fenollaria massiliensis.</title>
        <authorList>
            <person name="France M.T."/>
            <person name="Clifford J."/>
            <person name="Narina S."/>
            <person name="Rutt L."/>
            <person name="Ravel J."/>
        </authorList>
    </citation>
    <scope>NUCLEOTIDE SEQUENCE</scope>
    <source>
        <strain evidence="20">C0061C2</strain>
    </source>
</reference>
<keyword evidence="8 19" id="KW-0169">Cobalamin biosynthesis</keyword>
<dbReference type="AlphaFoldDB" id="A0A9E7DKE5"/>
<evidence type="ECO:0000256" key="3">
    <source>
        <dbReference type="ARBA" id="ARBA00004663"/>
    </source>
</evidence>
<comment type="subcellular location">
    <subcellularLocation>
        <location evidence="2 19">Cell membrane</location>
        <topology evidence="2 19">Multi-pass membrane protein</topology>
    </subcellularLocation>
</comment>
<keyword evidence="9 19" id="KW-0808">Transferase</keyword>
<feature type="transmembrane region" description="Helical" evidence="19">
    <location>
        <begin position="106"/>
        <end position="125"/>
    </location>
</feature>
<evidence type="ECO:0000256" key="17">
    <source>
        <dbReference type="ARBA" id="ARBA00048623"/>
    </source>
</evidence>
<comment type="similarity">
    <text evidence="4 19">Belongs to the CobS family.</text>
</comment>
<comment type="pathway">
    <text evidence="3 19">Cofactor biosynthesis; adenosylcobalamin biosynthesis; adenosylcobalamin from cob(II)yrinate a,c-diamide: step 7/7.</text>
</comment>
<dbReference type="Pfam" id="PF02654">
    <property type="entry name" value="CobS"/>
    <property type="match status" value="1"/>
</dbReference>
<dbReference type="HAMAP" id="MF_00719">
    <property type="entry name" value="CobS"/>
    <property type="match status" value="1"/>
</dbReference>
<dbReference type="Proteomes" id="UP000831151">
    <property type="component" value="Chromosome"/>
</dbReference>
<feature type="transmembrane region" description="Helical" evidence="19">
    <location>
        <begin position="60"/>
        <end position="78"/>
    </location>
</feature>
<keyword evidence="13 19" id="KW-0472">Membrane</keyword>
<evidence type="ECO:0000256" key="7">
    <source>
        <dbReference type="ARBA" id="ARBA00022475"/>
    </source>
</evidence>
<feature type="transmembrane region" description="Helical" evidence="19">
    <location>
        <begin position="137"/>
        <end position="153"/>
    </location>
</feature>
<dbReference type="NCBIfam" id="TIGR00317">
    <property type="entry name" value="cobS"/>
    <property type="match status" value="1"/>
</dbReference>
<evidence type="ECO:0000256" key="15">
    <source>
        <dbReference type="ARBA" id="ARBA00032605"/>
    </source>
</evidence>
<feature type="transmembrane region" description="Helical" evidence="19">
    <location>
        <begin position="26"/>
        <end position="48"/>
    </location>
</feature>
<accession>A0A9E7DKE5</accession>
<sequence>MKGLILALQFLTRVPINIGIDFNKKNIGAMLCFFPFVGLIIALFTFVPTIFLRDKISMDLLALLNIIFYLAITGALHMDGLSDTADAFLSNRSKDRMKAIMKDSTVGTFGVISIVIVLAAKFFAFRELAVQGFKWDYIFIFIYSKTLAMNAFIYFKSADSSTLFKTFKDSKNIFLINFMNFVIIVASILFDYKVLMYLIIEAIIFIILYIISLKKIDGATGDIIGAAIELSETVNLFII</sequence>
<evidence type="ECO:0000256" key="14">
    <source>
        <dbReference type="ARBA" id="ARBA00025228"/>
    </source>
</evidence>
<dbReference type="PANTHER" id="PTHR34148:SF1">
    <property type="entry name" value="ADENOSYLCOBINAMIDE-GDP RIBAZOLETRANSFERASE"/>
    <property type="match status" value="1"/>
</dbReference>
<proteinExistence type="inferred from homology"/>
<keyword evidence="7 19" id="KW-1003">Cell membrane</keyword>